<name>A0ACC2XDV2_9TREE</name>
<organism evidence="1 2">
    <name type="scientific">Naganishia vaughanmartiniae</name>
    <dbReference type="NCBI Taxonomy" id="1424756"/>
    <lineage>
        <taxon>Eukaryota</taxon>
        <taxon>Fungi</taxon>
        <taxon>Dikarya</taxon>
        <taxon>Basidiomycota</taxon>
        <taxon>Agaricomycotina</taxon>
        <taxon>Tremellomycetes</taxon>
        <taxon>Filobasidiales</taxon>
        <taxon>Filobasidiaceae</taxon>
        <taxon>Naganishia</taxon>
    </lineage>
</organism>
<comment type="caution">
    <text evidence="1">The sequence shown here is derived from an EMBL/GenBank/DDBJ whole genome shotgun (WGS) entry which is preliminary data.</text>
</comment>
<sequence length="252" mass="27396">MRLPTPKSQSPTAPLPPPPAASQSRTPIKLAGKCLVSQGAGRGAMPKLQKVMAHAAQIEAEKQRLALAGEIVTASLSAYDVRKSDDMKPFPLSSQEQQSASYNFKALSFTASLKAQGLVGKAVVDDMKADEPHVPVTFSNMHPAKWSQQGWKLLKGDLLTVDLAKWFDFQPIMLDQSKNWQSKLFLPALVPGAERRSPYNREPLKMVMRLEFACRTPHLTQQPVIQDQIQENLGASAVGQGQKGGCIGVAGQ</sequence>
<dbReference type="Proteomes" id="UP001243375">
    <property type="component" value="Unassembled WGS sequence"/>
</dbReference>
<dbReference type="EMBL" id="JASBWU010000005">
    <property type="protein sequence ID" value="KAJ9121452.1"/>
    <property type="molecule type" value="Genomic_DNA"/>
</dbReference>
<gene>
    <name evidence="1" type="ORF">QFC22_002068</name>
</gene>
<reference evidence="1" key="1">
    <citation type="submission" date="2023-04" db="EMBL/GenBank/DDBJ databases">
        <title>Draft Genome sequencing of Naganishia species isolated from polar environments using Oxford Nanopore Technology.</title>
        <authorList>
            <person name="Leo P."/>
            <person name="Venkateswaran K."/>
        </authorList>
    </citation>
    <scope>NUCLEOTIDE SEQUENCE</scope>
    <source>
        <strain evidence="1">MNA-CCFEE 5425</strain>
    </source>
</reference>
<proteinExistence type="predicted"/>
<evidence type="ECO:0000313" key="1">
    <source>
        <dbReference type="EMBL" id="KAJ9121452.1"/>
    </source>
</evidence>
<keyword evidence="2" id="KW-1185">Reference proteome</keyword>
<protein>
    <submittedName>
        <fullName evidence="1">Uncharacterized protein</fullName>
    </submittedName>
</protein>
<evidence type="ECO:0000313" key="2">
    <source>
        <dbReference type="Proteomes" id="UP001243375"/>
    </source>
</evidence>
<accession>A0ACC2XDV2</accession>